<dbReference type="InterPro" id="IPR006235">
    <property type="entry name" value="OAc-hSer/O-AcSer_sulfhydrylase"/>
</dbReference>
<sequence>MFSSLVTIPIYTSTSYGFNNSEEGADLFALRKAGSIYSALTNPIVSIPEHRIAALEGGSAAVAFSSGIAAIFNKTISICQGSDNIISTTLLYICSVNMFKVTPRLFINVHIINSDNLEDLAAKSDHKTKAIFV</sequence>
<dbReference type="EMBL" id="LSSM01000408">
    <property type="protein sequence ID" value="OMJ29014.1"/>
    <property type="molecule type" value="Genomic_DNA"/>
</dbReference>
<dbReference type="GO" id="GO:0004124">
    <property type="term" value="F:cysteine synthase activity"/>
    <property type="evidence" value="ECO:0007669"/>
    <property type="project" value="TreeGrafter"/>
</dbReference>
<keyword evidence="5" id="KW-0456">Lyase</keyword>
<keyword evidence="2" id="KW-0808">Transferase</keyword>
<dbReference type="GO" id="GO:0071269">
    <property type="term" value="P:L-homocysteine biosynthetic process"/>
    <property type="evidence" value="ECO:0007669"/>
    <property type="project" value="TreeGrafter"/>
</dbReference>
<dbReference type="InterPro" id="IPR015421">
    <property type="entry name" value="PyrdxlP-dep_Trfase_major"/>
</dbReference>
<proteinExistence type="inferred from homology"/>
<dbReference type="GO" id="GO:0003961">
    <property type="term" value="F:O-acetylhomoserine aminocarboxypropyltransferase activity"/>
    <property type="evidence" value="ECO:0007669"/>
    <property type="project" value="TreeGrafter"/>
</dbReference>
<comment type="cofactor">
    <cofactor evidence="1 4">
        <name>pyridoxal 5'-phosphate</name>
        <dbReference type="ChEBI" id="CHEBI:597326"/>
    </cofactor>
</comment>
<dbReference type="Proteomes" id="UP000187429">
    <property type="component" value="Unassembled WGS sequence"/>
</dbReference>
<evidence type="ECO:0000256" key="1">
    <source>
        <dbReference type="ARBA" id="ARBA00001933"/>
    </source>
</evidence>
<keyword evidence="3 4" id="KW-0663">Pyridoxal phosphate</keyword>
<dbReference type="SUPFAM" id="SSF53383">
    <property type="entry name" value="PLP-dependent transferases"/>
    <property type="match status" value="1"/>
</dbReference>
<dbReference type="Gene3D" id="3.40.640.10">
    <property type="entry name" value="Type I PLP-dependent aspartate aminotransferase-like (Major domain)"/>
    <property type="match status" value="1"/>
</dbReference>
<dbReference type="GO" id="GO:0030170">
    <property type="term" value="F:pyridoxal phosphate binding"/>
    <property type="evidence" value="ECO:0007669"/>
    <property type="project" value="InterPro"/>
</dbReference>
<accession>A0A1R1YQ43</accession>
<dbReference type="Pfam" id="PF01053">
    <property type="entry name" value="Cys_Met_Meta_PP"/>
    <property type="match status" value="1"/>
</dbReference>
<comment type="similarity">
    <text evidence="4">Belongs to the trans-sulfuration enzymes family.</text>
</comment>
<dbReference type="GO" id="GO:0016829">
    <property type="term" value="F:lyase activity"/>
    <property type="evidence" value="ECO:0007669"/>
    <property type="project" value="UniProtKB-KW"/>
</dbReference>
<comment type="caution">
    <text evidence="5">The sequence shown here is derived from an EMBL/GenBank/DDBJ whole genome shotgun (WGS) entry which is preliminary data.</text>
</comment>
<dbReference type="GO" id="GO:0019346">
    <property type="term" value="P:transsulfuration"/>
    <property type="evidence" value="ECO:0007669"/>
    <property type="project" value="InterPro"/>
</dbReference>
<dbReference type="InterPro" id="IPR000277">
    <property type="entry name" value="Cys/Met-Metab_PyrdxlP-dep_enz"/>
</dbReference>
<evidence type="ECO:0000256" key="2">
    <source>
        <dbReference type="ARBA" id="ARBA00022679"/>
    </source>
</evidence>
<dbReference type="OrthoDB" id="3512640at2759"/>
<evidence type="ECO:0000256" key="4">
    <source>
        <dbReference type="RuleBase" id="RU362118"/>
    </source>
</evidence>
<dbReference type="GO" id="GO:0006535">
    <property type="term" value="P:cysteine biosynthetic process from serine"/>
    <property type="evidence" value="ECO:0007669"/>
    <property type="project" value="TreeGrafter"/>
</dbReference>
<name>A0A1R1YQ43_9FUNG</name>
<dbReference type="AlphaFoldDB" id="A0A1R1YQ43"/>
<protein>
    <submittedName>
        <fullName evidence="5">O-acetylhomoserine (Thiol)-lyase</fullName>
    </submittedName>
</protein>
<dbReference type="InterPro" id="IPR015424">
    <property type="entry name" value="PyrdxlP-dep_Trfase"/>
</dbReference>
<evidence type="ECO:0000313" key="6">
    <source>
        <dbReference type="Proteomes" id="UP000187429"/>
    </source>
</evidence>
<reference evidence="6" key="1">
    <citation type="submission" date="2017-01" db="EMBL/GenBank/DDBJ databases">
        <authorList>
            <person name="Wang Y."/>
            <person name="White M."/>
            <person name="Kvist S."/>
            <person name="Moncalvo J.-M."/>
        </authorList>
    </citation>
    <scope>NUCLEOTIDE SEQUENCE [LARGE SCALE GENOMIC DNA]</scope>
    <source>
        <strain evidence="6">ID-206-W2</strain>
    </source>
</reference>
<keyword evidence="6" id="KW-1185">Reference proteome</keyword>
<gene>
    <name evidence="5" type="ORF">AYI69_g1493</name>
</gene>
<dbReference type="PANTHER" id="PTHR43797">
    <property type="entry name" value="HOMOCYSTEINE/CYSTEINE SYNTHASE"/>
    <property type="match status" value="1"/>
</dbReference>
<evidence type="ECO:0000313" key="5">
    <source>
        <dbReference type="EMBL" id="OMJ29014.1"/>
    </source>
</evidence>
<dbReference type="GO" id="GO:0005737">
    <property type="term" value="C:cytoplasm"/>
    <property type="evidence" value="ECO:0007669"/>
    <property type="project" value="TreeGrafter"/>
</dbReference>
<dbReference type="PANTHER" id="PTHR43797:SF2">
    <property type="entry name" value="HOMOCYSTEINE_CYSTEINE SYNTHASE"/>
    <property type="match status" value="1"/>
</dbReference>
<evidence type="ECO:0000256" key="3">
    <source>
        <dbReference type="ARBA" id="ARBA00022898"/>
    </source>
</evidence>
<organism evidence="5 6">
    <name type="scientific">Smittium culicis</name>
    <dbReference type="NCBI Taxonomy" id="133412"/>
    <lineage>
        <taxon>Eukaryota</taxon>
        <taxon>Fungi</taxon>
        <taxon>Fungi incertae sedis</taxon>
        <taxon>Zoopagomycota</taxon>
        <taxon>Kickxellomycotina</taxon>
        <taxon>Harpellomycetes</taxon>
        <taxon>Harpellales</taxon>
        <taxon>Legeriomycetaceae</taxon>
        <taxon>Smittium</taxon>
    </lineage>
</organism>